<proteinExistence type="predicted"/>
<name>A0A6C0LZV9_9ZZZZ</name>
<dbReference type="EMBL" id="MN740634">
    <property type="protein sequence ID" value="QHU36319.1"/>
    <property type="molecule type" value="Genomic_DNA"/>
</dbReference>
<organism evidence="1">
    <name type="scientific">viral metagenome</name>
    <dbReference type="NCBI Taxonomy" id="1070528"/>
    <lineage>
        <taxon>unclassified sequences</taxon>
        <taxon>metagenomes</taxon>
        <taxon>organismal metagenomes</taxon>
    </lineage>
</organism>
<sequence length="101" mass="11891">MHGTKSNHWNMQQITFYDNRGRLETADMHAVVFTDGVKRFICTHTHVPEAYLPKDVYIFHEEYIAVGTYTTTETKSTQWYNARTNAWEGSPTQKSYIFHKN</sequence>
<dbReference type="AlphaFoldDB" id="A0A6C0LZV9"/>
<protein>
    <submittedName>
        <fullName evidence="1">Uncharacterized protein</fullName>
    </submittedName>
</protein>
<reference evidence="1" key="1">
    <citation type="journal article" date="2020" name="Nature">
        <title>Giant virus diversity and host interactions through global metagenomics.</title>
        <authorList>
            <person name="Schulz F."/>
            <person name="Roux S."/>
            <person name="Paez-Espino D."/>
            <person name="Jungbluth S."/>
            <person name="Walsh D.A."/>
            <person name="Denef V.J."/>
            <person name="McMahon K.D."/>
            <person name="Konstantinidis K.T."/>
            <person name="Eloe-Fadrosh E.A."/>
            <person name="Kyrpides N.C."/>
            <person name="Woyke T."/>
        </authorList>
    </citation>
    <scope>NUCLEOTIDE SEQUENCE</scope>
    <source>
        <strain evidence="1">GVMAG-S-1035124-57</strain>
    </source>
</reference>
<accession>A0A6C0LZV9</accession>
<evidence type="ECO:0000313" key="1">
    <source>
        <dbReference type="EMBL" id="QHU36319.1"/>
    </source>
</evidence>